<sequence>MEVDESLLQTAAEDILEEYFPRPRITKPPSQIPQIDRSKKQVRDLDGFQEWSKSANRDSGSLSLHATPGDDGCCHCEDVGMTDEQTKAFLNSRLKRGKGNIGSQEGAHHCSCYSVGLLGSRGGPDVWSRLNVGRCHSKPVAEVKPWLNLSDPVAAWMNGVYGPKKRLTRKREETMDVDLTPKLPKNVCGGDGGSYQAWCPDDLGMLKRGNIGAAKLGLQKNGLALPRYSDSAKVAYVLQGVMEWLELFSRRRTRR</sequence>
<dbReference type="InterPro" id="IPR006045">
    <property type="entry name" value="Cupin_1"/>
</dbReference>
<comment type="caution">
    <text evidence="3">The sequence shown here is derived from an EMBL/GenBank/DDBJ whole genome shotgun (WGS) entry which is preliminary data.</text>
</comment>
<dbReference type="Proteomes" id="UP001154282">
    <property type="component" value="Unassembled WGS sequence"/>
</dbReference>
<gene>
    <name evidence="3" type="ORF">LITE_LOCUS40297</name>
</gene>
<feature type="region of interest" description="Disordered" evidence="1">
    <location>
        <begin position="19"/>
        <end position="39"/>
    </location>
</feature>
<dbReference type="Gene3D" id="2.60.120.10">
    <property type="entry name" value="Jelly Rolls"/>
    <property type="match status" value="1"/>
</dbReference>
<reference evidence="3" key="1">
    <citation type="submission" date="2022-08" db="EMBL/GenBank/DDBJ databases">
        <authorList>
            <person name="Gutierrez-Valencia J."/>
        </authorList>
    </citation>
    <scope>NUCLEOTIDE SEQUENCE</scope>
</reference>
<accession>A0AAV0PY02</accession>
<evidence type="ECO:0000313" key="3">
    <source>
        <dbReference type="EMBL" id="CAI0475028.1"/>
    </source>
</evidence>
<dbReference type="Pfam" id="PF00190">
    <property type="entry name" value="Cupin_1"/>
    <property type="match status" value="1"/>
</dbReference>
<evidence type="ECO:0000259" key="2">
    <source>
        <dbReference type="Pfam" id="PF00190"/>
    </source>
</evidence>
<evidence type="ECO:0000313" key="4">
    <source>
        <dbReference type="Proteomes" id="UP001154282"/>
    </source>
</evidence>
<dbReference type="InterPro" id="IPR014710">
    <property type="entry name" value="RmlC-like_jellyroll"/>
</dbReference>
<organism evidence="3 4">
    <name type="scientific">Linum tenue</name>
    <dbReference type="NCBI Taxonomy" id="586396"/>
    <lineage>
        <taxon>Eukaryota</taxon>
        <taxon>Viridiplantae</taxon>
        <taxon>Streptophyta</taxon>
        <taxon>Embryophyta</taxon>
        <taxon>Tracheophyta</taxon>
        <taxon>Spermatophyta</taxon>
        <taxon>Magnoliopsida</taxon>
        <taxon>eudicotyledons</taxon>
        <taxon>Gunneridae</taxon>
        <taxon>Pentapetalae</taxon>
        <taxon>rosids</taxon>
        <taxon>fabids</taxon>
        <taxon>Malpighiales</taxon>
        <taxon>Linaceae</taxon>
        <taxon>Linum</taxon>
    </lineage>
</organism>
<keyword evidence="4" id="KW-1185">Reference proteome</keyword>
<dbReference type="InterPro" id="IPR011051">
    <property type="entry name" value="RmlC_Cupin_sf"/>
</dbReference>
<dbReference type="EMBL" id="CAMGYJ010000009">
    <property type="protein sequence ID" value="CAI0475028.1"/>
    <property type="molecule type" value="Genomic_DNA"/>
</dbReference>
<evidence type="ECO:0000256" key="1">
    <source>
        <dbReference type="SAM" id="MobiDB-lite"/>
    </source>
</evidence>
<dbReference type="AlphaFoldDB" id="A0AAV0PY02"/>
<feature type="domain" description="Cupin type-1" evidence="2">
    <location>
        <begin position="184"/>
        <end position="243"/>
    </location>
</feature>
<dbReference type="SUPFAM" id="SSF51182">
    <property type="entry name" value="RmlC-like cupins"/>
    <property type="match status" value="1"/>
</dbReference>
<protein>
    <recommendedName>
        <fullName evidence="2">Cupin type-1 domain-containing protein</fullName>
    </recommendedName>
</protein>
<proteinExistence type="predicted"/>
<name>A0AAV0PY02_9ROSI</name>